<accession>A0A147HZ07</accession>
<dbReference type="InterPro" id="IPR036806">
    <property type="entry name" value="YozE_SAM-like_sf"/>
</dbReference>
<proteinExistence type="predicted"/>
<gene>
    <name evidence="1" type="ORF">NS319_08560</name>
</gene>
<evidence type="ECO:0000313" key="1">
    <source>
        <dbReference type="EMBL" id="KTT70182.1"/>
    </source>
</evidence>
<sequence length="76" mass="8443">MPLTSPDTGREPFGAWIVAQVDRHGLIGELVKAAKADRNFPREGSPEDVRKHLSRMQADGDMFDAVDDAETDWLCC</sequence>
<organism evidence="1 2">
    <name type="scientific">Sphingomonas sanguinis</name>
    <dbReference type="NCBI Taxonomy" id="33051"/>
    <lineage>
        <taxon>Bacteria</taxon>
        <taxon>Pseudomonadati</taxon>
        <taxon>Pseudomonadota</taxon>
        <taxon>Alphaproteobacteria</taxon>
        <taxon>Sphingomonadales</taxon>
        <taxon>Sphingomonadaceae</taxon>
        <taxon>Sphingomonas</taxon>
    </lineage>
</organism>
<name>A0A147HZ07_9SPHN</name>
<dbReference type="EMBL" id="LDTD01000056">
    <property type="protein sequence ID" value="KTT70182.1"/>
    <property type="molecule type" value="Genomic_DNA"/>
</dbReference>
<evidence type="ECO:0008006" key="3">
    <source>
        <dbReference type="Google" id="ProtNLM"/>
    </source>
</evidence>
<dbReference type="AlphaFoldDB" id="A0A147HZ07"/>
<dbReference type="PATRIC" id="fig|33051.3.peg.2848"/>
<dbReference type="Gene3D" id="1.10.150.260">
    <property type="entry name" value="YozE SAM-like"/>
    <property type="match status" value="1"/>
</dbReference>
<protein>
    <recommendedName>
        <fullName evidence="3">YozE SAM-like domain-containing protein</fullName>
    </recommendedName>
</protein>
<dbReference type="Proteomes" id="UP000072867">
    <property type="component" value="Unassembled WGS sequence"/>
</dbReference>
<dbReference type="RefSeq" id="WP_058733249.1">
    <property type="nucleotide sequence ID" value="NZ_LDTD01000056.1"/>
</dbReference>
<dbReference type="SUPFAM" id="SSF140652">
    <property type="entry name" value="YozE-like"/>
    <property type="match status" value="1"/>
</dbReference>
<reference evidence="1 2" key="1">
    <citation type="journal article" date="2016" name="Front. Microbiol.">
        <title>Genomic Resource of Rice Seed Associated Bacteria.</title>
        <authorList>
            <person name="Midha S."/>
            <person name="Bansal K."/>
            <person name="Sharma S."/>
            <person name="Kumar N."/>
            <person name="Patil P.P."/>
            <person name="Chaudhry V."/>
            <person name="Patil P.B."/>
        </authorList>
    </citation>
    <scope>NUCLEOTIDE SEQUENCE [LARGE SCALE GENOMIC DNA]</scope>
    <source>
        <strain evidence="1 2">NS319</strain>
    </source>
</reference>
<comment type="caution">
    <text evidence="1">The sequence shown here is derived from an EMBL/GenBank/DDBJ whole genome shotgun (WGS) entry which is preliminary data.</text>
</comment>
<evidence type="ECO:0000313" key="2">
    <source>
        <dbReference type="Proteomes" id="UP000072867"/>
    </source>
</evidence>